<keyword evidence="10 13" id="KW-0238">DNA-binding</keyword>
<evidence type="ECO:0000256" key="4">
    <source>
        <dbReference type="ARBA" id="ARBA00022723"/>
    </source>
</evidence>
<keyword evidence="8 13" id="KW-0694">RNA-binding</keyword>
<feature type="active site" description="Proton acceptor for HNH nuclease domain" evidence="13">
    <location>
        <position position="844"/>
    </location>
</feature>
<dbReference type="PROSITE" id="PS51749">
    <property type="entry name" value="HNH_CAS9"/>
    <property type="match status" value="1"/>
</dbReference>
<dbReference type="InterPro" id="IPR003615">
    <property type="entry name" value="HNH_nuc"/>
</dbReference>
<dbReference type="HOGENOM" id="CLU_005604_0_0_9"/>
<dbReference type="InterPro" id="IPR032240">
    <property type="entry name" value="Cas9_REC"/>
</dbReference>
<comment type="function">
    <text evidence="13">CRISPR (clustered regularly interspaced short palindromic repeat) is an adaptive immune system that provides protection against mobile genetic elements (viruses, transposable elements and conjugative plasmids). CRISPR clusters contain spacers, sequences complementary to antecedent mobile elements, and target invading nucleic acids. CRISPR clusters are transcribed and processed into CRISPR RNA (crRNA). In type II CRISPR systems correct processing of pre-crRNA requires a trans-encoded small RNA (tracrRNA), endogenous ribonuclease 3 (rnc) and this protein. The tracrRNA serves as a guide for ribonuclease 3-aided processing of pre-crRNA. Subsequently Cas9/crRNA/tracrRNA endonucleolytically cleaves linear or circular dsDNA target complementary to the spacer; Cas9 is inactive in the absence of the 2 guide RNAs (gRNA). Cas9 recognizes the protospacer adjacent motif (PAM) in the CRISPR repeat sequences to help distinguish self versus nonself, as targets within the bacterial CRISPR locus do not have PAMs. PAM recognition is also required for catalytic activity.</text>
</comment>
<comment type="similarity">
    <text evidence="2">Belongs to the CRISPR-associated protein Cas9 family. Subtype II-A subfamily.</text>
</comment>
<keyword evidence="3 13" id="KW-0540">Nuclease</keyword>
<feature type="binding site" evidence="13">
    <location>
        <position position="979"/>
    </location>
    <ligand>
        <name>Mg(2+)</name>
        <dbReference type="ChEBI" id="CHEBI:18420"/>
        <label>2</label>
    </ligand>
</feature>
<dbReference type="NCBIfam" id="TIGR01865">
    <property type="entry name" value="cas_Csn1"/>
    <property type="match status" value="1"/>
</dbReference>
<name>E6LI02_ENTI1</name>
<evidence type="ECO:0000256" key="2">
    <source>
        <dbReference type="ARBA" id="ARBA00005244"/>
    </source>
</evidence>
<feature type="active site" description="For RuvC-like nuclease domain" evidence="13">
    <location>
        <position position="10"/>
    </location>
</feature>
<dbReference type="eggNOG" id="COG3513">
    <property type="taxonomic scope" value="Bacteria"/>
</dbReference>
<keyword evidence="7 13" id="KW-0460">Magnesium</keyword>
<dbReference type="Gene3D" id="1.10.30.50">
    <property type="match status" value="1"/>
</dbReference>
<feature type="binding site" evidence="13">
    <location>
        <position position="10"/>
    </location>
    <ligand>
        <name>Mg(2+)</name>
        <dbReference type="ChEBI" id="CHEBI:18420"/>
        <label>2</label>
    </ligand>
</feature>
<dbReference type="GO" id="GO:0016787">
    <property type="term" value="F:hydrolase activity"/>
    <property type="evidence" value="ECO:0007669"/>
    <property type="project" value="UniProtKB-KW"/>
</dbReference>
<dbReference type="GO" id="GO:0043571">
    <property type="term" value="P:maintenance of CRISPR repeat elements"/>
    <property type="evidence" value="ECO:0007669"/>
    <property type="project" value="UniProtKB-UniRule"/>
</dbReference>
<dbReference type="RefSeq" id="WP_007209003.1">
    <property type="nucleotide sequence ID" value="NZ_GL622241.1"/>
</dbReference>
<feature type="binding site" evidence="13">
    <location>
        <position position="766"/>
    </location>
    <ligand>
        <name>Mg(2+)</name>
        <dbReference type="ChEBI" id="CHEBI:18420"/>
        <label>1</label>
    </ligand>
</feature>
<evidence type="ECO:0000313" key="16">
    <source>
        <dbReference type="Proteomes" id="UP000010296"/>
    </source>
</evidence>
<organism evidence="15 16">
    <name type="scientific">Enterococcus italicus (strain DSM 15952 / CCUG 50447 / LMG 22039 / TP 1.5)</name>
    <dbReference type="NCBI Taxonomy" id="888064"/>
    <lineage>
        <taxon>Bacteria</taxon>
        <taxon>Bacillati</taxon>
        <taxon>Bacillota</taxon>
        <taxon>Bacilli</taxon>
        <taxon>Lactobacillales</taxon>
        <taxon>Enterococcaceae</taxon>
        <taxon>Enterococcus</taxon>
    </lineage>
</organism>
<dbReference type="GO" id="GO:0003723">
    <property type="term" value="F:RNA binding"/>
    <property type="evidence" value="ECO:0007669"/>
    <property type="project" value="UniProtKB-UniRule"/>
</dbReference>
<dbReference type="InterPro" id="IPR055228">
    <property type="entry name" value="Cas9_RuvC"/>
</dbReference>
<dbReference type="InterPro" id="IPR032239">
    <property type="entry name" value="Cas9-BH"/>
</dbReference>
<evidence type="ECO:0000259" key="14">
    <source>
        <dbReference type="PROSITE" id="PS51749"/>
    </source>
</evidence>
<proteinExistence type="inferred from homology"/>
<dbReference type="GO" id="GO:0051607">
    <property type="term" value="P:defense response to virus"/>
    <property type="evidence" value="ECO:0007669"/>
    <property type="project" value="UniProtKB-UniRule"/>
</dbReference>
<feature type="binding site" evidence="13">
    <location>
        <position position="10"/>
    </location>
    <ligand>
        <name>Mg(2+)</name>
        <dbReference type="ChEBI" id="CHEBI:18420"/>
        <label>1</label>
    </ligand>
</feature>
<evidence type="ECO:0000256" key="7">
    <source>
        <dbReference type="ARBA" id="ARBA00022842"/>
    </source>
</evidence>
<dbReference type="GO" id="GO:0003677">
    <property type="term" value="F:DNA binding"/>
    <property type="evidence" value="ECO:0007669"/>
    <property type="project" value="UniProtKB-UniRule"/>
</dbReference>
<evidence type="ECO:0000256" key="12">
    <source>
        <dbReference type="ARBA" id="ARBA00046380"/>
    </source>
</evidence>
<dbReference type="Pfam" id="PF13395">
    <property type="entry name" value="HNH_4"/>
    <property type="match status" value="1"/>
</dbReference>
<keyword evidence="5 13" id="KW-0255">Endonuclease</keyword>
<dbReference type="InterPro" id="IPR028629">
    <property type="entry name" value="Cas9"/>
</dbReference>
<evidence type="ECO:0000256" key="6">
    <source>
        <dbReference type="ARBA" id="ARBA00022801"/>
    </source>
</evidence>
<evidence type="ECO:0000256" key="10">
    <source>
        <dbReference type="ARBA" id="ARBA00023125"/>
    </source>
</evidence>
<dbReference type="GO" id="GO:0004519">
    <property type="term" value="F:endonuclease activity"/>
    <property type="evidence" value="ECO:0007669"/>
    <property type="project" value="UniProtKB-UniRule"/>
</dbReference>
<evidence type="ECO:0000256" key="3">
    <source>
        <dbReference type="ARBA" id="ARBA00022722"/>
    </source>
</evidence>
<reference evidence="15 16" key="1">
    <citation type="submission" date="2010-12" db="EMBL/GenBank/DDBJ databases">
        <authorList>
            <person name="Muzny D."/>
            <person name="Qin X."/>
            <person name="Deng J."/>
            <person name="Jiang H."/>
            <person name="Liu Y."/>
            <person name="Qu J."/>
            <person name="Song X.-Z."/>
            <person name="Zhang L."/>
            <person name="Thornton R."/>
            <person name="Coyle M."/>
            <person name="Francisco L."/>
            <person name="Jackson L."/>
            <person name="Javaid M."/>
            <person name="Korchina V."/>
            <person name="Kovar C."/>
            <person name="Mata R."/>
            <person name="Mathew T."/>
            <person name="Ngo R."/>
            <person name="Nguyen L."/>
            <person name="Nguyen N."/>
            <person name="Okwuonu G."/>
            <person name="Ongeri F."/>
            <person name="Pham C."/>
            <person name="Simmons D."/>
            <person name="Wilczek-Boney K."/>
            <person name="Hale W."/>
            <person name="Jakkamsetti A."/>
            <person name="Pham P."/>
            <person name="Ruth R."/>
            <person name="San Lucas F."/>
            <person name="Warren J."/>
            <person name="Zhang J."/>
            <person name="Zhao Z."/>
            <person name="Zhou C."/>
            <person name="Zhu D."/>
            <person name="Lee S."/>
            <person name="Bess C."/>
            <person name="Blankenburg K."/>
            <person name="Forbes L."/>
            <person name="Fu Q."/>
            <person name="Gubbala S."/>
            <person name="Hirani K."/>
            <person name="Jayaseelan J.C."/>
            <person name="Lara F."/>
            <person name="Munidasa M."/>
            <person name="Palculict T."/>
            <person name="Patil S."/>
            <person name="Pu L.-L."/>
            <person name="Saada N."/>
            <person name="Tang L."/>
            <person name="Weissenberger G."/>
            <person name="Zhu Y."/>
            <person name="Hemphill L."/>
            <person name="Shang Y."/>
            <person name="Youmans B."/>
            <person name="Ayvaz T."/>
            <person name="Ross M."/>
            <person name="Santibanez J."/>
            <person name="Aqrawi P."/>
            <person name="Gross S."/>
            <person name="Joshi V."/>
            <person name="Fowler G."/>
            <person name="Nazareth L."/>
            <person name="Reid J."/>
            <person name="Worley K."/>
            <person name="Petrosino J."/>
            <person name="Highlander S."/>
            <person name="Gibbs R."/>
        </authorList>
    </citation>
    <scope>NUCLEOTIDE SEQUENCE [LARGE SCALE GENOMIC DNA]</scope>
    <source>
        <strain evidence="16">DSM 15952 / CCUG 50447 / LMG 22039 / TP 1.5</strain>
    </source>
</reference>
<comment type="similarity">
    <text evidence="13">Belongs to the CRISPR-associated Cas9 family.</text>
</comment>
<accession>E6LI02</accession>
<keyword evidence="6 13" id="KW-0378">Hydrolase</keyword>
<dbReference type="InterPro" id="IPR032237">
    <property type="entry name" value="Cas9_PI"/>
</dbReference>
<comment type="caution">
    <text evidence="15">The sequence shown here is derived from an EMBL/GenBank/DDBJ whole genome shotgun (WGS) entry which is preliminary data.</text>
</comment>
<dbReference type="Proteomes" id="UP000010296">
    <property type="component" value="Unassembled WGS sequence"/>
</dbReference>
<dbReference type="HAMAP" id="MF_01480">
    <property type="entry name" value="Cas9"/>
    <property type="match status" value="1"/>
</dbReference>
<evidence type="ECO:0000256" key="13">
    <source>
        <dbReference type="HAMAP-Rule" id="MF_01480"/>
    </source>
</evidence>
<protein>
    <recommendedName>
        <fullName evidence="13">CRISPR-associated endonuclease Cas9</fullName>
        <ecNumber evidence="13">3.1.-.-</ecNumber>
    </recommendedName>
</protein>
<dbReference type="Pfam" id="PF16595">
    <property type="entry name" value="Cas9_PI"/>
    <property type="match status" value="1"/>
</dbReference>
<gene>
    <name evidence="13" type="primary">cas9</name>
    <name evidence="15" type="ORF">HMPREF9088_1992</name>
</gene>
<evidence type="ECO:0000256" key="1">
    <source>
        <dbReference type="ARBA" id="ARBA00001946"/>
    </source>
</evidence>
<evidence type="ECO:0000256" key="8">
    <source>
        <dbReference type="ARBA" id="ARBA00022884"/>
    </source>
</evidence>
<dbReference type="GO" id="GO:0046872">
    <property type="term" value="F:metal ion binding"/>
    <property type="evidence" value="ECO:0007669"/>
    <property type="project" value="UniProtKB-UniRule"/>
</dbReference>
<dbReference type="InterPro" id="IPR033114">
    <property type="entry name" value="HNH_CAS9"/>
</dbReference>
<comment type="cofactor">
    <cofactor evidence="1 13">
        <name>Mg(2+)</name>
        <dbReference type="ChEBI" id="CHEBI:18420"/>
    </cofactor>
</comment>
<evidence type="ECO:0000313" key="15">
    <source>
        <dbReference type="EMBL" id="EFU73168.1"/>
    </source>
</evidence>
<dbReference type="EMBL" id="AEPV01000075">
    <property type="protein sequence ID" value="EFU73168.1"/>
    <property type="molecule type" value="Genomic_DNA"/>
</dbReference>
<keyword evidence="16" id="KW-1185">Reference proteome</keyword>
<evidence type="ECO:0000256" key="5">
    <source>
        <dbReference type="ARBA" id="ARBA00022759"/>
    </source>
</evidence>
<dbReference type="Pfam" id="PF16592">
    <property type="entry name" value="Cas9_REC"/>
    <property type="match status" value="1"/>
</dbReference>
<keyword evidence="4 13" id="KW-0479">Metal-binding</keyword>
<evidence type="ECO:0000256" key="11">
    <source>
        <dbReference type="ARBA" id="ARBA00023211"/>
    </source>
</evidence>
<dbReference type="OrthoDB" id="9757607at2"/>
<dbReference type="Pfam" id="PF22702">
    <property type="entry name" value="Cas9_RuvC"/>
    <property type="match status" value="1"/>
</dbReference>
<dbReference type="EC" id="3.1.-.-" evidence="13"/>
<feature type="binding site" evidence="13">
    <location>
        <position position="770"/>
    </location>
    <ligand>
        <name>Mg(2+)</name>
        <dbReference type="ChEBI" id="CHEBI:18420"/>
        <label>1</label>
    </ligand>
</feature>
<comment type="domain">
    <text evidence="13">Has 2 endonuclease domains. The discontinuous RuvC-like domain cleaves the target DNA noncomplementary to crRNA while the HNH nuclease domain cleaves the target DNA complementary to crRNA.</text>
</comment>
<dbReference type="Pfam" id="PF16593">
    <property type="entry name" value="Cas9-BH"/>
    <property type="match status" value="1"/>
</dbReference>
<keyword evidence="11" id="KW-0464">Manganese</keyword>
<feature type="domain" description="HNH Cas9-type" evidence="14">
    <location>
        <begin position="774"/>
        <end position="922"/>
    </location>
</feature>
<sequence>MKNDYTIGLDIGTNSVGYSVVTDDYKVISKKMNVFGNTEKKSIKKNFWGVRLFESGQTAQEARMKRTSRRRIARRKNRICYLQEIFQPEMNHLDNNFFYRLNESFLVADDAKYDKHPIFGTLDEEIHFHEQFPTIYHLRKYLADGDEKADLRLVYLAIAHIIKFRGNFLIEGELNTENNSVIELSKVFVQLYNQTLSELEGFQFIDESIDFSEVLTQQLSKSERADNVLKLFPDEKGTGIFAQFIKLIVGNQGNFKKVFQLEEDQKLQLSTDDYEENIENLLAIIGDEYGDIFVAAQNLYQAILLAGILTSTEKTRAKLSASMIQRYEEHAKDLKLLKRFVKEHIPDKYAEIFNDATKNGYAGYIDGKTKEEEFYKYLKTTLVQKSGYQYFIEKIEQENFLRKQRIYDNGVIPHQVHAEELRAILRKQEKYYSFLKENHEKIEQIFKVRIPYYVGPLAKHNEQSRFAWNIRKSDEPIRPWNMNDVVDENASAVAFIERMTIKDIYLNENVLPRHSLIYEKFTVFNELTKVLYADDRGVFQRFSAEEKEDIFEKLFKSERKVTKKKLENYLRIELSISSPSVKGIEEQFNANFGTYLDLKKFDELHPYLDDEKYQDTLEEVIKVLTVFEDRSMIQNQLEQLPLNLSTKTIKALSRRKYTGWGRLSARLIDGIHDKNSGKTILDYLIEDESDSYIVNRNFMQLINDDHLSFKKIIEDSQPYKEQQSAEEIVSELSGSPAIKKGILQSLKIVDELVAIMGYKPKNIVVEMARENQTTGRGKQNSKPRLKGIENGLKEFSDSVLKGSSIDNKQLQNDRLYLYYLQNGKDMYTGHELDIDHLSTYDIDHIIPQSFLTDNSIDNRVLTTSKSNRGKSDNVPSEEVVRKMDRFWRKLLNAKLISERKYTNLTKKELTESDKAGFLKRQLVETRQITKHVATILDSKFNEDSNNRDVQIITLKSALVSEFRKTFNLYKVREINDLHHAHDAYLNAVVALSLLRVYPQLKPEFVYGEYGKNSIHDQNKATIKKQFYSNITRYFASKDYIINDDGEILWNKQETIAQVIKTLGMHQVNVVKKVEIQKGGFSKESIQPKGESQKLIRRKQQWNTKKYGGFDSPVVAYAILLSFDKGKRKARSFKIVGITIQDRESFEGNPILYLSKKDYHNPKVEAILPKYSLFEFENGRRRMVASASETQKGNQLIIPGHLMELLYHSKKIINGKNSDSVSYIQNNKEKFREIFEYIVDFSSKYISADANLNKIEKIFENNFHKASEQEIAKSFINLLTFTAMGAPADFEFFGEKIPRKRYVSISEIIDAVFIHQSITGLYETRVRLTEV</sequence>
<comment type="subunit">
    <text evidence="12 13">Monomer. Binds crRNA and tracrRNA.</text>
</comment>
<evidence type="ECO:0000256" key="9">
    <source>
        <dbReference type="ARBA" id="ARBA00023118"/>
    </source>
</evidence>
<feature type="binding site" evidence="13">
    <location>
        <position position="770"/>
    </location>
    <ligand>
        <name>Mg(2+)</name>
        <dbReference type="ChEBI" id="CHEBI:18420"/>
        <label>2</label>
    </ligand>
</feature>
<dbReference type="PATRIC" id="fig|888064.11.peg.2130"/>
<keyword evidence="9 13" id="KW-0051">Antiviral defense</keyword>
<dbReference type="STRING" id="888064.HMPREF9088_1992"/>